<dbReference type="Proteomes" id="UP000198960">
    <property type="component" value="Unassembled WGS sequence"/>
</dbReference>
<evidence type="ECO:0000313" key="2">
    <source>
        <dbReference type="Proteomes" id="UP000198960"/>
    </source>
</evidence>
<dbReference type="OrthoDB" id="5182823at2"/>
<organism evidence="1 2">
    <name type="scientific">Trujillonella endophytica</name>
    <dbReference type="NCBI Taxonomy" id="673521"/>
    <lineage>
        <taxon>Bacteria</taxon>
        <taxon>Bacillati</taxon>
        <taxon>Actinomycetota</taxon>
        <taxon>Actinomycetes</taxon>
        <taxon>Geodermatophilales</taxon>
        <taxon>Geodermatophilaceae</taxon>
        <taxon>Trujillonella</taxon>
    </lineage>
</organism>
<protein>
    <recommendedName>
        <fullName evidence="3">N-terminal half of MaoC dehydratase</fullName>
    </recommendedName>
</protein>
<dbReference type="SUPFAM" id="SSF54637">
    <property type="entry name" value="Thioesterase/thiol ester dehydrase-isomerase"/>
    <property type="match status" value="1"/>
</dbReference>
<gene>
    <name evidence="1" type="ORF">SAMN05660991_00620</name>
</gene>
<dbReference type="AlphaFoldDB" id="A0A1H8QIQ6"/>
<dbReference type="STRING" id="673521.SAMN05660991_00620"/>
<name>A0A1H8QIQ6_9ACTN</name>
<dbReference type="InterPro" id="IPR029069">
    <property type="entry name" value="HotDog_dom_sf"/>
</dbReference>
<evidence type="ECO:0008006" key="3">
    <source>
        <dbReference type="Google" id="ProtNLM"/>
    </source>
</evidence>
<reference evidence="2" key="1">
    <citation type="submission" date="2016-10" db="EMBL/GenBank/DDBJ databases">
        <authorList>
            <person name="Varghese N."/>
            <person name="Submissions S."/>
        </authorList>
    </citation>
    <scope>NUCLEOTIDE SEQUENCE [LARGE SCALE GENOMIC DNA]</scope>
    <source>
        <strain evidence="2">DSM 45413</strain>
    </source>
</reference>
<accession>A0A1H8QIQ6</accession>
<dbReference type="RefSeq" id="WP_091940093.1">
    <property type="nucleotide sequence ID" value="NZ_FOEE01000002.1"/>
</dbReference>
<evidence type="ECO:0000313" key="1">
    <source>
        <dbReference type="EMBL" id="SEO53906.1"/>
    </source>
</evidence>
<keyword evidence="2" id="KW-1185">Reference proteome</keyword>
<proteinExistence type="predicted"/>
<dbReference type="EMBL" id="FOEE01000002">
    <property type="protein sequence ID" value="SEO53906.1"/>
    <property type="molecule type" value="Genomic_DNA"/>
</dbReference>
<dbReference type="Gene3D" id="3.10.129.10">
    <property type="entry name" value="Hotdog Thioesterase"/>
    <property type="match status" value="1"/>
</dbReference>
<sequence length="160" mass="16979">MGFAEADLDGQVGRAFPGGTYTVTPWRAWLLADTVLAPPPSLIGDGGEAPVAHPLFAWMAATGAMGITWDELFSWFGATAADGPVFGEHETTLHRPLRVGASYRVSGGIVSAQRKVGRRTGTFDVVGYSMDLHEVPTDGPAPGVHVATCWNSIVFPRRDA</sequence>